<organism evidence="1">
    <name type="scientific">Anguilla anguilla</name>
    <name type="common">European freshwater eel</name>
    <name type="synonym">Muraena anguilla</name>
    <dbReference type="NCBI Taxonomy" id="7936"/>
    <lineage>
        <taxon>Eukaryota</taxon>
        <taxon>Metazoa</taxon>
        <taxon>Chordata</taxon>
        <taxon>Craniata</taxon>
        <taxon>Vertebrata</taxon>
        <taxon>Euteleostomi</taxon>
        <taxon>Actinopterygii</taxon>
        <taxon>Neopterygii</taxon>
        <taxon>Teleostei</taxon>
        <taxon>Anguilliformes</taxon>
        <taxon>Anguillidae</taxon>
        <taxon>Anguilla</taxon>
    </lineage>
</organism>
<dbReference type="AlphaFoldDB" id="A0A0E9S3I1"/>
<name>A0A0E9S3I1_ANGAN</name>
<dbReference type="EMBL" id="GBXM01073474">
    <property type="protein sequence ID" value="JAH35103.1"/>
    <property type="molecule type" value="Transcribed_RNA"/>
</dbReference>
<protein>
    <submittedName>
        <fullName evidence="1">Uncharacterized protein</fullName>
    </submittedName>
</protein>
<accession>A0A0E9S3I1</accession>
<proteinExistence type="predicted"/>
<sequence>MFVPLIYKPAQANGVIKYRV</sequence>
<evidence type="ECO:0000313" key="1">
    <source>
        <dbReference type="EMBL" id="JAH35103.1"/>
    </source>
</evidence>
<reference evidence="1" key="1">
    <citation type="submission" date="2014-11" db="EMBL/GenBank/DDBJ databases">
        <authorList>
            <person name="Amaro Gonzalez C."/>
        </authorList>
    </citation>
    <scope>NUCLEOTIDE SEQUENCE</scope>
</reference>
<reference evidence="1" key="2">
    <citation type="journal article" date="2015" name="Fish Shellfish Immunol.">
        <title>Early steps in the European eel (Anguilla anguilla)-Vibrio vulnificus interaction in the gills: Role of the RtxA13 toxin.</title>
        <authorList>
            <person name="Callol A."/>
            <person name="Pajuelo D."/>
            <person name="Ebbesson L."/>
            <person name="Teles M."/>
            <person name="MacKenzie S."/>
            <person name="Amaro C."/>
        </authorList>
    </citation>
    <scope>NUCLEOTIDE SEQUENCE</scope>
</reference>